<evidence type="ECO:0000256" key="6">
    <source>
        <dbReference type="ARBA" id="ARBA00011738"/>
    </source>
</evidence>
<dbReference type="PANTHER" id="PTHR46278:SF4">
    <property type="entry name" value="ASPARTATE-SEMIALDEHYDE DEHYDROGENASE"/>
    <property type="match status" value="1"/>
</dbReference>
<dbReference type="GO" id="GO:0009088">
    <property type="term" value="P:threonine biosynthetic process"/>
    <property type="evidence" value="ECO:0007669"/>
    <property type="project" value="UniProtKB-UniRule"/>
</dbReference>
<evidence type="ECO:0000256" key="1">
    <source>
        <dbReference type="ARBA" id="ARBA00002492"/>
    </source>
</evidence>
<evidence type="ECO:0000256" key="13">
    <source>
        <dbReference type="ARBA" id="ARBA00023154"/>
    </source>
</evidence>
<dbReference type="SUPFAM" id="SSF55347">
    <property type="entry name" value="Glyceraldehyde-3-phosphate dehydrogenase-like, C-terminal domain"/>
    <property type="match status" value="1"/>
</dbReference>
<dbReference type="eggNOG" id="COG0136">
    <property type="taxonomic scope" value="Bacteria"/>
</dbReference>
<accession>Q21XI2</accession>
<dbReference type="GO" id="GO:0019877">
    <property type="term" value="P:diaminopimelate biosynthetic process"/>
    <property type="evidence" value="ECO:0007669"/>
    <property type="project" value="UniProtKB-UniRule"/>
</dbReference>
<evidence type="ECO:0000259" key="18">
    <source>
        <dbReference type="SMART" id="SM00859"/>
    </source>
</evidence>
<dbReference type="Proteomes" id="UP000008332">
    <property type="component" value="Chromosome"/>
</dbReference>
<reference evidence="20" key="1">
    <citation type="submission" date="2006-02" db="EMBL/GenBank/DDBJ databases">
        <title>Complete sequence of chromosome of Rhodoferax ferrireducens DSM 15236.</title>
        <authorList>
            <person name="Copeland A."/>
            <person name="Lucas S."/>
            <person name="Lapidus A."/>
            <person name="Barry K."/>
            <person name="Detter J.C."/>
            <person name="Glavina del Rio T."/>
            <person name="Hammon N."/>
            <person name="Israni S."/>
            <person name="Pitluck S."/>
            <person name="Brettin T."/>
            <person name="Bruce D."/>
            <person name="Han C."/>
            <person name="Tapia R."/>
            <person name="Gilna P."/>
            <person name="Kiss H."/>
            <person name="Schmutz J."/>
            <person name="Larimer F."/>
            <person name="Land M."/>
            <person name="Kyrpides N."/>
            <person name="Ivanova N."/>
            <person name="Richardson P."/>
        </authorList>
    </citation>
    <scope>NUCLEOTIDE SEQUENCE [LARGE SCALE GENOMIC DNA]</scope>
    <source>
        <strain evidence="20">ATCC BAA-621 / DSM 15236 / T118</strain>
    </source>
</reference>
<dbReference type="InterPro" id="IPR011534">
    <property type="entry name" value="Asp_ADH_gamma-type"/>
</dbReference>
<dbReference type="UniPathway" id="UPA00051">
    <property type="reaction ID" value="UER00464"/>
</dbReference>
<proteinExistence type="inferred from homology"/>
<comment type="similarity">
    <text evidence="5 16">Belongs to the aspartate-semialdehyde dehydrogenase family.</text>
</comment>
<keyword evidence="12 16" id="KW-0560">Oxidoreductase</keyword>
<dbReference type="Gene3D" id="3.30.360.10">
    <property type="entry name" value="Dihydrodipicolinate Reductase, domain 2"/>
    <property type="match status" value="1"/>
</dbReference>
<dbReference type="Pfam" id="PF02774">
    <property type="entry name" value="Semialdhyde_dhC"/>
    <property type="match status" value="1"/>
</dbReference>
<comment type="pathway">
    <text evidence="4 16">Amino-acid biosynthesis; L-threonine biosynthesis; L-threonine from L-aspartate: step 2/5.</text>
</comment>
<feature type="binding site" evidence="16">
    <location>
        <position position="77"/>
    </location>
    <ligand>
        <name>NADP(+)</name>
        <dbReference type="ChEBI" id="CHEBI:58349"/>
    </ligand>
</feature>
<dbReference type="KEGG" id="rfr:Rfer_1792"/>
<evidence type="ECO:0000256" key="15">
    <source>
        <dbReference type="ARBA" id="ARBA00047891"/>
    </source>
</evidence>
<evidence type="ECO:0000256" key="10">
    <source>
        <dbReference type="ARBA" id="ARBA00022857"/>
    </source>
</evidence>
<dbReference type="InterPro" id="IPR012080">
    <property type="entry name" value="Asp_semialdehyde_DH"/>
</dbReference>
<evidence type="ECO:0000256" key="4">
    <source>
        <dbReference type="ARBA" id="ARBA00005097"/>
    </source>
</evidence>
<dbReference type="UniPathway" id="UPA00034">
    <property type="reaction ID" value="UER00016"/>
</dbReference>
<keyword evidence="8 16" id="KW-0028">Amino-acid biosynthesis</keyword>
<organism evidence="19 20">
    <name type="scientific">Albidiferax ferrireducens (strain ATCC BAA-621 / DSM 15236 / T118)</name>
    <name type="common">Rhodoferax ferrireducens</name>
    <dbReference type="NCBI Taxonomy" id="338969"/>
    <lineage>
        <taxon>Bacteria</taxon>
        <taxon>Pseudomonadati</taxon>
        <taxon>Pseudomonadota</taxon>
        <taxon>Betaproteobacteria</taxon>
        <taxon>Burkholderiales</taxon>
        <taxon>Comamonadaceae</taxon>
        <taxon>Rhodoferax</taxon>
    </lineage>
</organism>
<dbReference type="HOGENOM" id="CLU_066397_0_0_4"/>
<feature type="domain" description="Semialdehyde dehydrogenase NAD-binding" evidence="18">
    <location>
        <begin position="7"/>
        <end position="126"/>
    </location>
</feature>
<dbReference type="GO" id="GO:0009097">
    <property type="term" value="P:isoleucine biosynthetic process"/>
    <property type="evidence" value="ECO:0007669"/>
    <property type="project" value="InterPro"/>
</dbReference>
<dbReference type="GO" id="GO:0009089">
    <property type="term" value="P:lysine biosynthetic process via diaminopimelate"/>
    <property type="evidence" value="ECO:0007669"/>
    <property type="project" value="UniProtKB-UniRule"/>
</dbReference>
<feature type="active site" description="Acyl-thioester intermediate" evidence="16 17">
    <location>
        <position position="139"/>
    </location>
</feature>
<dbReference type="PANTHER" id="PTHR46278">
    <property type="entry name" value="DEHYDROGENASE, PUTATIVE-RELATED"/>
    <property type="match status" value="1"/>
</dbReference>
<dbReference type="STRING" id="338969.Rfer_1792"/>
<feature type="active site" description="Proton acceptor" evidence="16 17">
    <location>
        <position position="284"/>
    </location>
</feature>
<dbReference type="GO" id="GO:0050661">
    <property type="term" value="F:NADP binding"/>
    <property type="evidence" value="ECO:0007669"/>
    <property type="project" value="UniProtKB-UniRule"/>
</dbReference>
<feature type="binding site" evidence="16">
    <location>
        <position position="166"/>
    </location>
    <ligand>
        <name>substrate</name>
    </ligand>
</feature>
<keyword evidence="13 16" id="KW-0457">Lysine biosynthesis</keyword>
<evidence type="ECO:0000256" key="12">
    <source>
        <dbReference type="ARBA" id="ARBA00023002"/>
    </source>
</evidence>
<dbReference type="InterPro" id="IPR000534">
    <property type="entry name" value="Semialdehyde_DH_NAD-bd"/>
</dbReference>
<dbReference type="UniPathway" id="UPA00050">
    <property type="reaction ID" value="UER00463"/>
</dbReference>
<dbReference type="EC" id="1.2.1.11" evidence="7 16"/>
<feature type="binding site" evidence="16">
    <location>
        <begin position="14"/>
        <end position="17"/>
    </location>
    <ligand>
        <name>NADP(+)</name>
        <dbReference type="ChEBI" id="CHEBI:58349"/>
    </ligand>
</feature>
<dbReference type="HAMAP" id="MF_02121">
    <property type="entry name" value="ASADH"/>
    <property type="match status" value="1"/>
</dbReference>
<dbReference type="EMBL" id="CP000267">
    <property type="protein sequence ID" value="ABD69521.1"/>
    <property type="molecule type" value="Genomic_DNA"/>
</dbReference>
<comment type="caution">
    <text evidence="16">Lacks conserved residue(s) required for the propagation of feature annotation.</text>
</comment>
<comment type="subunit">
    <text evidence="6 16">Homodimer.</text>
</comment>
<dbReference type="SMART" id="SM00859">
    <property type="entry name" value="Semialdhyde_dh"/>
    <property type="match status" value="1"/>
</dbReference>
<feature type="binding site" evidence="16">
    <location>
        <position position="277"/>
    </location>
    <ligand>
        <name>substrate</name>
    </ligand>
</feature>
<keyword evidence="20" id="KW-1185">Reference proteome</keyword>
<evidence type="ECO:0000256" key="17">
    <source>
        <dbReference type="PIRSR" id="PIRSR000148-1"/>
    </source>
</evidence>
<dbReference type="Gene3D" id="3.40.50.720">
    <property type="entry name" value="NAD(P)-binding Rossmann-like Domain"/>
    <property type="match status" value="1"/>
</dbReference>
<feature type="binding site" evidence="16">
    <location>
        <position position="360"/>
    </location>
    <ligand>
        <name>NADP(+)</name>
        <dbReference type="ChEBI" id="CHEBI:58349"/>
    </ligand>
</feature>
<dbReference type="GO" id="GO:0004073">
    <property type="term" value="F:aspartate-semialdehyde dehydrogenase activity"/>
    <property type="evidence" value="ECO:0007669"/>
    <property type="project" value="UniProtKB-UniRule"/>
</dbReference>
<dbReference type="SUPFAM" id="SSF51735">
    <property type="entry name" value="NAD(P)-binding Rossmann-fold domains"/>
    <property type="match status" value="1"/>
</dbReference>
<dbReference type="InterPro" id="IPR000319">
    <property type="entry name" value="Asp-semialdehyde_DH_CS"/>
</dbReference>
<evidence type="ECO:0000256" key="7">
    <source>
        <dbReference type="ARBA" id="ARBA00013120"/>
    </source>
</evidence>
<dbReference type="CDD" id="cd02314">
    <property type="entry name" value="VcASADH1_like_N"/>
    <property type="match status" value="1"/>
</dbReference>
<dbReference type="RefSeq" id="WP_011464089.1">
    <property type="nucleotide sequence ID" value="NC_007908.1"/>
</dbReference>
<comment type="catalytic activity">
    <reaction evidence="15 16">
        <text>L-aspartate 4-semialdehyde + phosphate + NADP(+) = 4-phospho-L-aspartate + NADPH + H(+)</text>
        <dbReference type="Rhea" id="RHEA:24284"/>
        <dbReference type="ChEBI" id="CHEBI:15378"/>
        <dbReference type="ChEBI" id="CHEBI:43474"/>
        <dbReference type="ChEBI" id="CHEBI:57535"/>
        <dbReference type="ChEBI" id="CHEBI:57783"/>
        <dbReference type="ChEBI" id="CHEBI:58349"/>
        <dbReference type="ChEBI" id="CHEBI:537519"/>
        <dbReference type="EC" id="1.2.1.11"/>
    </reaction>
</comment>
<protein>
    <recommendedName>
        <fullName evidence="7 16">Aspartate-semialdehyde dehydrogenase</fullName>
        <shortName evidence="16">ASA dehydrogenase</shortName>
        <shortName evidence="16">ASADH</shortName>
        <ecNumber evidence="7 16">1.2.1.11</ecNumber>
    </recommendedName>
    <alternativeName>
        <fullName evidence="16">Aspartate-beta-semialdehyde dehydrogenase</fullName>
    </alternativeName>
</protein>
<evidence type="ECO:0000256" key="14">
    <source>
        <dbReference type="ARBA" id="ARBA00023167"/>
    </source>
</evidence>
<name>Q21XI2_ALBFT</name>
<evidence type="ECO:0000256" key="9">
    <source>
        <dbReference type="ARBA" id="ARBA00022697"/>
    </source>
</evidence>
<comment type="pathway">
    <text evidence="2 16">Amino-acid biosynthesis; L-methionine biosynthesis via de novo pathway; L-homoserine from L-aspartate: step 2/3.</text>
</comment>
<dbReference type="InterPro" id="IPR012280">
    <property type="entry name" value="Semialdhyde_DH_dimer_dom"/>
</dbReference>
<feature type="binding site" evidence="16">
    <location>
        <position position="249"/>
    </location>
    <ligand>
        <name>phosphate</name>
        <dbReference type="ChEBI" id="CHEBI:43474"/>
    </ligand>
</feature>
<comment type="pathway">
    <text evidence="3 16">Amino-acid biosynthesis; L-lysine biosynthesis via DAP pathway; (S)-tetrahydrodipicolinate from L-aspartate: step 2/4.</text>
</comment>
<feature type="binding site" evidence="16">
    <location>
        <position position="106"/>
    </location>
    <ligand>
        <name>phosphate</name>
        <dbReference type="ChEBI" id="CHEBI:43474"/>
    </ligand>
</feature>
<dbReference type="CDD" id="cd23938">
    <property type="entry name" value="ASADH_C_bac_like"/>
    <property type="match status" value="1"/>
</dbReference>
<evidence type="ECO:0000313" key="20">
    <source>
        <dbReference type="Proteomes" id="UP000008332"/>
    </source>
</evidence>
<dbReference type="NCBIfam" id="NF005144">
    <property type="entry name" value="PRK06598.1"/>
    <property type="match status" value="1"/>
</dbReference>
<evidence type="ECO:0000256" key="2">
    <source>
        <dbReference type="ARBA" id="ARBA00005021"/>
    </source>
</evidence>
<sequence length="379" mass="40665">MMKIGNLVGMVGWRGMVGSVLMDRMQTEGDFDLIEPVFFSTSNAGGQAPALAKNETTLQDAFDIEALKKCDIIISAQGGDYTTEVFPKLRAAGWSGHWIDAASTLRMKDDAIIILDPVNLPVIQNALTKGGNNWIGGNCTVSCMLMGVGALYKAGLVEWMTSMTYQAASGGGAQHMRELLTQFGTLNAEVKDMLDDPKSAILEIDRRVLHKQQSLTSAETANFGVPLGGSLIPWIDKDLGNGMSREEWKGGAETNKILGQGAAFGTAETPVDGFCVRVGAMRCHSQALTFKLKKDVPAADIEAMIAADNDWVKVVPNTREASVQHLTPVAVTGTLGIPVGRIRKLAMGPQYVGAFTIGDQLLWGAAEPLRRMLRILLAA</sequence>
<gene>
    <name evidence="16" type="primary">asd</name>
    <name evidence="19" type="ordered locus">Rfer_1792</name>
</gene>
<evidence type="ECO:0000256" key="5">
    <source>
        <dbReference type="ARBA" id="ARBA00010584"/>
    </source>
</evidence>
<keyword evidence="11 16" id="KW-0220">Diaminopimelate biosynthesis</keyword>
<dbReference type="NCBIfam" id="TIGR01745">
    <property type="entry name" value="asd_gamma"/>
    <property type="match status" value="1"/>
</dbReference>
<keyword evidence="10 16" id="KW-0521">NADP</keyword>
<evidence type="ECO:0000256" key="11">
    <source>
        <dbReference type="ARBA" id="ARBA00022915"/>
    </source>
</evidence>
<feature type="binding site" evidence="16">
    <location>
        <begin position="169"/>
        <end position="170"/>
    </location>
    <ligand>
        <name>NADP(+)</name>
        <dbReference type="ChEBI" id="CHEBI:58349"/>
    </ligand>
</feature>
<evidence type="ECO:0000313" key="19">
    <source>
        <dbReference type="EMBL" id="ABD69521.1"/>
    </source>
</evidence>
<dbReference type="PROSITE" id="PS01103">
    <property type="entry name" value="ASD"/>
    <property type="match status" value="1"/>
</dbReference>
<evidence type="ECO:0000256" key="3">
    <source>
        <dbReference type="ARBA" id="ARBA00005076"/>
    </source>
</evidence>
<evidence type="ECO:0000256" key="8">
    <source>
        <dbReference type="ARBA" id="ARBA00022605"/>
    </source>
</evidence>
<evidence type="ECO:0000256" key="16">
    <source>
        <dbReference type="HAMAP-Rule" id="MF_02121"/>
    </source>
</evidence>
<feature type="binding site" evidence="16">
    <location>
        <position position="246"/>
    </location>
    <ligand>
        <name>substrate</name>
    </ligand>
</feature>
<keyword evidence="14 16" id="KW-0486">Methionine biosynthesis</keyword>
<comment type="function">
    <text evidence="1 16">Catalyzes the NADPH-dependent formation of L-aspartate-semialdehyde (L-ASA) by the reductive dephosphorylation of L-aspartyl-4-phosphate.</text>
</comment>
<keyword evidence="9 16" id="KW-0791">Threonine biosynthesis</keyword>
<dbReference type="InterPro" id="IPR036291">
    <property type="entry name" value="NAD(P)-bd_dom_sf"/>
</dbReference>
<dbReference type="GO" id="GO:0051287">
    <property type="term" value="F:NAD binding"/>
    <property type="evidence" value="ECO:0007669"/>
    <property type="project" value="InterPro"/>
</dbReference>
<dbReference type="PIRSF" id="PIRSF000148">
    <property type="entry name" value="ASA_dh"/>
    <property type="match status" value="1"/>
</dbReference>
<dbReference type="GO" id="GO:0046983">
    <property type="term" value="F:protein dimerization activity"/>
    <property type="evidence" value="ECO:0007669"/>
    <property type="project" value="InterPro"/>
</dbReference>
<dbReference type="AlphaFoldDB" id="Q21XI2"/>
<dbReference type="Pfam" id="PF01118">
    <property type="entry name" value="Semialdhyde_dh"/>
    <property type="match status" value="1"/>
</dbReference>
<dbReference type="GO" id="GO:0071266">
    <property type="term" value="P:'de novo' L-methionine biosynthetic process"/>
    <property type="evidence" value="ECO:0007669"/>
    <property type="project" value="UniProtKB-UniRule"/>
</dbReference>